<keyword evidence="3 6" id="KW-0560">Oxidoreductase</keyword>
<dbReference type="Gene3D" id="3.20.20.220">
    <property type="match status" value="1"/>
</dbReference>
<dbReference type="InterPro" id="IPR002872">
    <property type="entry name" value="Proline_DH_dom"/>
</dbReference>
<comment type="function">
    <text evidence="6">Converts proline to delta-1-pyrroline-5-carboxylate.</text>
</comment>
<dbReference type="InterPro" id="IPR029041">
    <property type="entry name" value="FAD-linked_oxidoreductase-like"/>
</dbReference>
<evidence type="ECO:0000259" key="7">
    <source>
        <dbReference type="Pfam" id="PF01619"/>
    </source>
</evidence>
<name>A0ABV0MPQ4_9TELE</name>
<comment type="catalytic activity">
    <reaction evidence="5 6">
        <text>L-proline + a quinone = (S)-1-pyrroline-5-carboxylate + a quinol + H(+)</text>
        <dbReference type="Rhea" id="RHEA:23784"/>
        <dbReference type="ChEBI" id="CHEBI:15378"/>
        <dbReference type="ChEBI" id="CHEBI:17388"/>
        <dbReference type="ChEBI" id="CHEBI:24646"/>
        <dbReference type="ChEBI" id="CHEBI:60039"/>
        <dbReference type="ChEBI" id="CHEBI:132124"/>
        <dbReference type="EC" id="1.5.5.2"/>
    </reaction>
</comment>
<keyword evidence="6" id="KW-0274">FAD</keyword>
<organism evidence="8 9">
    <name type="scientific">Goodea atripinnis</name>
    <dbReference type="NCBI Taxonomy" id="208336"/>
    <lineage>
        <taxon>Eukaryota</taxon>
        <taxon>Metazoa</taxon>
        <taxon>Chordata</taxon>
        <taxon>Craniata</taxon>
        <taxon>Vertebrata</taxon>
        <taxon>Euteleostomi</taxon>
        <taxon>Actinopterygii</taxon>
        <taxon>Neopterygii</taxon>
        <taxon>Teleostei</taxon>
        <taxon>Neoteleostei</taxon>
        <taxon>Acanthomorphata</taxon>
        <taxon>Ovalentaria</taxon>
        <taxon>Atherinomorphae</taxon>
        <taxon>Cyprinodontiformes</taxon>
        <taxon>Goodeidae</taxon>
        <taxon>Goodea</taxon>
    </lineage>
</organism>
<evidence type="ECO:0000313" key="9">
    <source>
        <dbReference type="Proteomes" id="UP001476798"/>
    </source>
</evidence>
<evidence type="ECO:0000256" key="2">
    <source>
        <dbReference type="ARBA" id="ARBA00005869"/>
    </source>
</evidence>
<reference evidence="8 9" key="1">
    <citation type="submission" date="2021-06" db="EMBL/GenBank/DDBJ databases">
        <authorList>
            <person name="Palmer J.M."/>
        </authorList>
    </citation>
    <scope>NUCLEOTIDE SEQUENCE [LARGE SCALE GENOMIC DNA]</scope>
    <source>
        <strain evidence="8 9">GA_2019</strain>
        <tissue evidence="8">Muscle</tissue>
    </source>
</reference>
<accession>A0ABV0MPQ4</accession>
<dbReference type="Proteomes" id="UP001476798">
    <property type="component" value="Unassembled WGS sequence"/>
</dbReference>
<sequence>MTFYHPSLLKIKGTEFPSNLKVITLYVHTVATVCFRSLSFFSMLKAGQAGFPVYKYVPYGPVNEVIPYLSRRAQENRGFMKGSQRERSLLWNELRRRFLGGQIFYKPVY</sequence>
<evidence type="ECO:0000256" key="3">
    <source>
        <dbReference type="ARBA" id="ARBA00023002"/>
    </source>
</evidence>
<dbReference type="SUPFAM" id="SSF51730">
    <property type="entry name" value="FAD-linked oxidoreductase"/>
    <property type="match status" value="1"/>
</dbReference>
<keyword evidence="4 6" id="KW-0642">Proline metabolism</keyword>
<dbReference type="EC" id="1.5.5.2" evidence="6"/>
<dbReference type="PANTHER" id="PTHR13914">
    <property type="entry name" value="PROLINE OXIDASE"/>
    <property type="match status" value="1"/>
</dbReference>
<dbReference type="PANTHER" id="PTHR13914:SF0">
    <property type="entry name" value="PROLINE DEHYDROGENASE 1, MITOCHONDRIAL"/>
    <property type="match status" value="1"/>
</dbReference>
<protein>
    <recommendedName>
        <fullName evidence="6">Proline dehydrogenase</fullName>
        <ecNumber evidence="6">1.5.5.2</ecNumber>
    </recommendedName>
</protein>
<comment type="cofactor">
    <cofactor evidence="6">
        <name>FAD</name>
        <dbReference type="ChEBI" id="CHEBI:57692"/>
    </cofactor>
</comment>
<dbReference type="InterPro" id="IPR015659">
    <property type="entry name" value="Proline_oxidase"/>
</dbReference>
<dbReference type="Pfam" id="PF01619">
    <property type="entry name" value="Pro_dh"/>
    <property type="match status" value="1"/>
</dbReference>
<evidence type="ECO:0000256" key="4">
    <source>
        <dbReference type="ARBA" id="ARBA00023062"/>
    </source>
</evidence>
<evidence type="ECO:0000256" key="6">
    <source>
        <dbReference type="RuleBase" id="RU364054"/>
    </source>
</evidence>
<proteinExistence type="inferred from homology"/>
<dbReference type="EMBL" id="JAHRIO010010181">
    <property type="protein sequence ID" value="MEQ2160916.1"/>
    <property type="molecule type" value="Genomic_DNA"/>
</dbReference>
<gene>
    <name evidence="8" type="ORF">GOODEAATRI_004388</name>
</gene>
<comment type="pathway">
    <text evidence="1">Amino-acid degradation; L-proline degradation into L-glutamate; L-glutamate from L-proline: step 1/2.</text>
</comment>
<keyword evidence="6" id="KW-0285">Flavoprotein</keyword>
<comment type="similarity">
    <text evidence="2 6">Belongs to the proline oxidase family.</text>
</comment>
<keyword evidence="9" id="KW-1185">Reference proteome</keyword>
<evidence type="ECO:0000313" key="8">
    <source>
        <dbReference type="EMBL" id="MEQ2160916.1"/>
    </source>
</evidence>
<evidence type="ECO:0000256" key="5">
    <source>
        <dbReference type="ARBA" id="ARBA00048779"/>
    </source>
</evidence>
<evidence type="ECO:0000256" key="1">
    <source>
        <dbReference type="ARBA" id="ARBA00004739"/>
    </source>
</evidence>
<comment type="caution">
    <text evidence="8">The sequence shown here is derived from an EMBL/GenBank/DDBJ whole genome shotgun (WGS) entry which is preliminary data.</text>
</comment>
<feature type="domain" description="Proline dehydrogenase" evidence="7">
    <location>
        <begin position="47"/>
        <end position="78"/>
    </location>
</feature>